<evidence type="ECO:0000313" key="1">
    <source>
        <dbReference type="EMBL" id="MCZ4094368.1"/>
    </source>
</evidence>
<evidence type="ECO:0000313" key="2">
    <source>
        <dbReference type="Proteomes" id="UP001079430"/>
    </source>
</evidence>
<protein>
    <submittedName>
        <fullName evidence="1">DUF1127 domain-containing protein</fullName>
    </submittedName>
</protein>
<proteinExistence type="predicted"/>
<gene>
    <name evidence="1" type="ORF">O3W52_32195</name>
</gene>
<dbReference type="Proteomes" id="UP001079430">
    <property type="component" value="Unassembled WGS sequence"/>
</dbReference>
<reference evidence="1" key="1">
    <citation type="submission" date="2022-10" db="EMBL/GenBank/DDBJ databases">
        <title>Whole genome sequencing of three plant growth promoting bacteria isolated from Vachellia tortilis subsp. raddiana in Morocco.</title>
        <authorList>
            <person name="Hnini M."/>
            <person name="Zouagui R."/>
            <person name="Zouagui H."/>
            <person name="Chemao Elfihri M.-W."/>
            <person name="Ibrahimi A."/>
            <person name="Sbabou L."/>
            <person name="Aurag J."/>
        </authorList>
    </citation>
    <scope>NUCLEOTIDE SEQUENCE</scope>
    <source>
        <strain evidence="1">LMR678</strain>
    </source>
</reference>
<accession>A0ABT4KQW9</accession>
<dbReference type="RefSeq" id="WP_269286400.1">
    <property type="nucleotide sequence ID" value="NZ_JAPVOI010000006.1"/>
</dbReference>
<dbReference type="EMBL" id="JAPVOI010000006">
    <property type="protein sequence ID" value="MCZ4094368.1"/>
    <property type="molecule type" value="Genomic_DNA"/>
</dbReference>
<comment type="caution">
    <text evidence="1">The sequence shown here is derived from an EMBL/GenBank/DDBJ whole genome shotgun (WGS) entry which is preliminary data.</text>
</comment>
<sequence length="81" mass="8940">MSKTSFSINPSAFLAAARSPAFLSHAAQIAETIRRRRRISRARGCASHEMPDHILKDIGVTRFEVEHLVGSARASNWHKGA</sequence>
<organism evidence="1 2">
    <name type="scientific">Sinorhizobium psoraleae</name>
    <dbReference type="NCBI Taxonomy" id="520838"/>
    <lineage>
        <taxon>Bacteria</taxon>
        <taxon>Pseudomonadati</taxon>
        <taxon>Pseudomonadota</taxon>
        <taxon>Alphaproteobacteria</taxon>
        <taxon>Hyphomicrobiales</taxon>
        <taxon>Rhizobiaceae</taxon>
        <taxon>Sinorhizobium/Ensifer group</taxon>
        <taxon>Sinorhizobium</taxon>
    </lineage>
</organism>
<keyword evidence="2" id="KW-1185">Reference proteome</keyword>
<name>A0ABT4KQW9_9HYPH</name>